<dbReference type="AlphaFoldDB" id="A0A0W7WEK8"/>
<evidence type="ECO:0000313" key="1">
    <source>
        <dbReference type="EMBL" id="KUF08997.1"/>
    </source>
</evidence>
<evidence type="ECO:0000313" key="2">
    <source>
        <dbReference type="Proteomes" id="UP000054396"/>
    </source>
</evidence>
<keyword evidence="2" id="KW-1185">Reference proteome</keyword>
<gene>
    <name evidence="1" type="ORF">AVJ23_19555</name>
</gene>
<comment type="caution">
    <text evidence="1">The sequence shown here is derived from an EMBL/GenBank/DDBJ whole genome shotgun (WGS) entry which is preliminary data.</text>
</comment>
<organism evidence="1 2">
    <name type="scientific">Pseudoponticoccus marisrubri</name>
    <dbReference type="NCBI Taxonomy" id="1685382"/>
    <lineage>
        <taxon>Bacteria</taxon>
        <taxon>Pseudomonadati</taxon>
        <taxon>Pseudomonadota</taxon>
        <taxon>Alphaproteobacteria</taxon>
        <taxon>Rhodobacterales</taxon>
        <taxon>Roseobacteraceae</taxon>
        <taxon>Pseudoponticoccus</taxon>
    </lineage>
</organism>
<accession>A0A0W7WEK8</accession>
<dbReference type="Proteomes" id="UP000054396">
    <property type="component" value="Unassembled WGS sequence"/>
</dbReference>
<name>A0A0W7WEK8_9RHOB</name>
<proteinExistence type="predicted"/>
<protein>
    <submittedName>
        <fullName evidence="1">Uncharacterized protein</fullName>
    </submittedName>
</protein>
<dbReference type="EMBL" id="LPXO01000018">
    <property type="protein sequence ID" value="KUF08997.1"/>
    <property type="molecule type" value="Genomic_DNA"/>
</dbReference>
<reference evidence="1 2" key="1">
    <citation type="submission" date="2015-12" db="EMBL/GenBank/DDBJ databases">
        <authorList>
            <person name="Shamseldin A."/>
            <person name="Moawad H."/>
            <person name="Abd El-Rahim W.M."/>
            <person name="Sadowsky M.J."/>
        </authorList>
    </citation>
    <scope>NUCLEOTIDE SEQUENCE [LARGE SCALE GENOMIC DNA]</scope>
    <source>
        <strain evidence="1 2">SJ5A-1</strain>
    </source>
</reference>
<sequence>MLGEMAIQTHPLTCLCKALLVIQLGHFPDPCCFLEVDVCGRPGRLEDALLLLRGQAWHHMRQPLHYHLDVEMKLLAAADAAFRHRAIQHAPNGPKIRRVHPGTDCGVVVRHI</sequence>